<accession>A0A182XT03</accession>
<dbReference type="EnsemblMetazoa" id="AQUA014955-RA">
    <property type="protein sequence ID" value="AQUA014955-PA"/>
    <property type="gene ID" value="AQUA014955"/>
</dbReference>
<keyword evidence="2" id="KW-1185">Reference proteome</keyword>
<evidence type="ECO:0000313" key="1">
    <source>
        <dbReference type="EnsemblMetazoa" id="AQUA014955-PA"/>
    </source>
</evidence>
<proteinExistence type="predicted"/>
<dbReference type="VEuPathDB" id="VectorBase:AQUA014955"/>
<dbReference type="AlphaFoldDB" id="A0A182XT03"/>
<dbReference type="Proteomes" id="UP000076407">
    <property type="component" value="Unassembled WGS sequence"/>
</dbReference>
<evidence type="ECO:0000313" key="2">
    <source>
        <dbReference type="Proteomes" id="UP000076407"/>
    </source>
</evidence>
<sequence length="24" mass="2802">MYQEVSTRLCRCVKPRTYPAPCLS</sequence>
<protein>
    <submittedName>
        <fullName evidence="1">Uncharacterized protein</fullName>
    </submittedName>
</protein>
<organism evidence="1 2">
    <name type="scientific">Anopheles quadriannulatus</name>
    <name type="common">Mosquito</name>
    <dbReference type="NCBI Taxonomy" id="34691"/>
    <lineage>
        <taxon>Eukaryota</taxon>
        <taxon>Metazoa</taxon>
        <taxon>Ecdysozoa</taxon>
        <taxon>Arthropoda</taxon>
        <taxon>Hexapoda</taxon>
        <taxon>Insecta</taxon>
        <taxon>Pterygota</taxon>
        <taxon>Neoptera</taxon>
        <taxon>Endopterygota</taxon>
        <taxon>Diptera</taxon>
        <taxon>Nematocera</taxon>
        <taxon>Culicoidea</taxon>
        <taxon>Culicidae</taxon>
        <taxon>Anophelinae</taxon>
        <taxon>Anopheles</taxon>
    </lineage>
</organism>
<name>A0A182XT03_ANOQN</name>
<reference evidence="1" key="1">
    <citation type="submission" date="2020-05" db="UniProtKB">
        <authorList>
            <consortium name="EnsemblMetazoa"/>
        </authorList>
    </citation>
    <scope>IDENTIFICATION</scope>
    <source>
        <strain evidence="1">SANGQUA</strain>
    </source>
</reference>